<keyword evidence="1" id="KW-0732">Signal</keyword>
<reference evidence="3" key="1">
    <citation type="submission" date="2018-05" db="EMBL/GenBank/DDBJ databases">
        <authorList>
            <person name="Lanie J.A."/>
            <person name="Ng W.-L."/>
            <person name="Kazmierczak K.M."/>
            <person name="Andrzejewski T.M."/>
            <person name="Davidsen T.M."/>
            <person name="Wayne K.J."/>
            <person name="Tettelin H."/>
            <person name="Glass J.I."/>
            <person name="Rusch D."/>
            <person name="Podicherti R."/>
            <person name="Tsui H.-C.T."/>
            <person name="Winkler M.E."/>
        </authorList>
    </citation>
    <scope>NUCLEOTIDE SEQUENCE</scope>
</reference>
<proteinExistence type="predicted"/>
<evidence type="ECO:0000256" key="1">
    <source>
        <dbReference type="ARBA" id="ARBA00022729"/>
    </source>
</evidence>
<feature type="non-terminal residue" evidence="3">
    <location>
        <position position="365"/>
    </location>
</feature>
<protein>
    <recommendedName>
        <fullName evidence="2">SbsA Ig-like domain-containing protein</fullName>
    </recommendedName>
</protein>
<name>A0A382NMN2_9ZZZZ</name>
<gene>
    <name evidence="3" type="ORF">METZ01_LOCUS315313</name>
</gene>
<dbReference type="AlphaFoldDB" id="A0A382NMN2"/>
<evidence type="ECO:0000313" key="3">
    <source>
        <dbReference type="EMBL" id="SVC62459.1"/>
    </source>
</evidence>
<dbReference type="SUPFAM" id="SSF110296">
    <property type="entry name" value="Oligoxyloglucan reducing end-specific cellobiohydrolase"/>
    <property type="match status" value="1"/>
</dbReference>
<organism evidence="3">
    <name type="scientific">marine metagenome</name>
    <dbReference type="NCBI Taxonomy" id="408172"/>
    <lineage>
        <taxon>unclassified sequences</taxon>
        <taxon>metagenomes</taxon>
        <taxon>ecological metagenomes</taxon>
    </lineage>
</organism>
<sequence length="365" mass="37768">PEDGNEVLLTYANYEVISVWHTLDGGTTWANVGGNLEEGGSSNTDGSGNGPSVRWGIILPYSGQKYYLLGTSVGVWSTTLLNGTSTVWGLEGANSIGNVVVDALVGRASDGLVVAGTHGRAVFSANYGGSSDVTAPAVDNLSPIDEGTGVGANDNLVITMDENISTGTGNITIYNSDQSVFEQIDITGSKVTVSNAVVTINPDGTFQSPGSYYVQVASSTIQDASGNAYAGIQDNTTWNFATVDAVAPKVATLNPADDVTDVAVNVSLVITLDENVSSGSGDIVIYNPDDSVFETIPISDAKVTIANDQVTVDPSSDLAENTVYYVQVAATALIDASANAYAGIQDKTTWNFTTIDPPQTPNTAP</sequence>
<dbReference type="EMBL" id="UINC01101561">
    <property type="protein sequence ID" value="SVC62459.1"/>
    <property type="molecule type" value="Genomic_DNA"/>
</dbReference>
<accession>A0A382NMN2</accession>
<dbReference type="Pfam" id="PF13205">
    <property type="entry name" value="Big_5"/>
    <property type="match status" value="2"/>
</dbReference>
<feature type="domain" description="SbsA Ig-like" evidence="2">
    <location>
        <begin position="244"/>
        <end position="354"/>
    </location>
</feature>
<feature type="domain" description="SbsA Ig-like" evidence="2">
    <location>
        <begin position="132"/>
        <end position="242"/>
    </location>
</feature>
<evidence type="ECO:0000259" key="2">
    <source>
        <dbReference type="Pfam" id="PF13205"/>
    </source>
</evidence>
<feature type="non-terminal residue" evidence="3">
    <location>
        <position position="1"/>
    </location>
</feature>
<dbReference type="InterPro" id="IPR032812">
    <property type="entry name" value="SbsA_Ig"/>
</dbReference>